<comment type="catalytic activity">
    <reaction evidence="2">
        <text>3-hydroxy-2-methylpropanoyl-CoA + H2O = 3-hydroxy-2-methylpropanoate + CoA + H(+)</text>
        <dbReference type="Rhea" id="RHEA:20888"/>
        <dbReference type="ChEBI" id="CHEBI:11805"/>
        <dbReference type="ChEBI" id="CHEBI:15377"/>
        <dbReference type="ChEBI" id="CHEBI:15378"/>
        <dbReference type="ChEBI" id="CHEBI:57287"/>
        <dbReference type="ChEBI" id="CHEBI:57340"/>
        <dbReference type="EC" id="3.1.2.4"/>
    </reaction>
</comment>
<feature type="non-terminal residue" evidence="4">
    <location>
        <position position="1"/>
    </location>
</feature>
<dbReference type="PANTHER" id="PTHR43176">
    <property type="entry name" value="3-HYDROXYISOBUTYRYL-COA HYDROLASE-RELATED"/>
    <property type="match status" value="1"/>
</dbReference>
<dbReference type="Gene3D" id="3.90.226.10">
    <property type="entry name" value="2-enoyl-CoA Hydratase, Chain A, domain 1"/>
    <property type="match status" value="2"/>
</dbReference>
<reference evidence="4" key="1">
    <citation type="submission" date="2022-06" db="EMBL/GenBank/DDBJ databases">
        <title>Uncovering the hologenomic basis of an extraordinary plant invasion.</title>
        <authorList>
            <person name="Bieker V.C."/>
            <person name="Martin M.D."/>
            <person name="Gilbert T."/>
            <person name="Hodgins K."/>
            <person name="Battlay P."/>
            <person name="Petersen B."/>
            <person name="Wilson J."/>
        </authorList>
    </citation>
    <scope>NUCLEOTIDE SEQUENCE</scope>
    <source>
        <strain evidence="4">AA19_3_7</strain>
        <tissue evidence="4">Leaf</tissue>
    </source>
</reference>
<evidence type="ECO:0000259" key="3">
    <source>
        <dbReference type="Pfam" id="PF16113"/>
    </source>
</evidence>
<dbReference type="CDD" id="cd06558">
    <property type="entry name" value="crotonase-like"/>
    <property type="match status" value="1"/>
</dbReference>
<dbReference type="InterPro" id="IPR029045">
    <property type="entry name" value="ClpP/crotonase-like_dom_sf"/>
</dbReference>
<dbReference type="InterPro" id="IPR032259">
    <property type="entry name" value="HIBYL-CoA-H"/>
</dbReference>
<protein>
    <recommendedName>
        <fullName evidence="2">3-hydroxyisobutyryl-CoA hydrolase</fullName>
        <shortName evidence="2">HIB-CoA hydrolase</shortName>
        <shortName evidence="2">HIBYL-CoA-H</shortName>
        <ecNumber evidence="2">3.1.2.4</ecNumber>
    </recommendedName>
    <alternativeName>
        <fullName evidence="2">3-hydroxyisobutyryl-coenzyme A hydrolase</fullName>
    </alternativeName>
</protein>
<comment type="similarity">
    <text evidence="2">Belongs to the enoyl-CoA hydratase/isomerase family.</text>
</comment>
<keyword evidence="5" id="KW-1185">Reference proteome</keyword>
<dbReference type="InterPro" id="IPR045004">
    <property type="entry name" value="ECH_dom"/>
</dbReference>
<evidence type="ECO:0000256" key="1">
    <source>
        <dbReference type="ARBA" id="ARBA00022801"/>
    </source>
</evidence>
<comment type="pathway">
    <text evidence="2">Amino-acid degradation; L-valine degradation.</text>
</comment>
<comment type="function">
    <text evidence="2">Hydrolyzes 3-hydroxyisobutyryl-CoA (HIBYL-CoA), a saline catabolite. Has high activity toward isobutyryl-CoA. Could be an isobutyryl-CoA dehydrogenase that functions in valine catabolism.</text>
</comment>
<dbReference type="EC" id="3.1.2.4" evidence="2"/>
<dbReference type="AlphaFoldDB" id="A0AAD5GXG2"/>
<dbReference type="PANTHER" id="PTHR43176:SF14">
    <property type="entry name" value="SMALL RIBOSOMAL SUBUNIT PROTEIN MS47"/>
    <property type="match status" value="1"/>
</dbReference>
<proteinExistence type="inferred from homology"/>
<dbReference type="Pfam" id="PF16113">
    <property type="entry name" value="ECH_2"/>
    <property type="match status" value="1"/>
</dbReference>
<name>A0AAD5GXG2_AMBAR</name>
<accession>A0AAD5GXG2</accession>
<keyword evidence="1 2" id="KW-0378">Hydrolase</keyword>
<organism evidence="4 5">
    <name type="scientific">Ambrosia artemisiifolia</name>
    <name type="common">Common ragweed</name>
    <dbReference type="NCBI Taxonomy" id="4212"/>
    <lineage>
        <taxon>Eukaryota</taxon>
        <taxon>Viridiplantae</taxon>
        <taxon>Streptophyta</taxon>
        <taxon>Embryophyta</taxon>
        <taxon>Tracheophyta</taxon>
        <taxon>Spermatophyta</taxon>
        <taxon>Magnoliopsida</taxon>
        <taxon>eudicotyledons</taxon>
        <taxon>Gunneridae</taxon>
        <taxon>Pentapetalae</taxon>
        <taxon>asterids</taxon>
        <taxon>campanulids</taxon>
        <taxon>Asterales</taxon>
        <taxon>Asteraceae</taxon>
        <taxon>Asteroideae</taxon>
        <taxon>Heliantheae alliance</taxon>
        <taxon>Heliantheae</taxon>
        <taxon>Ambrosia</taxon>
    </lineage>
</organism>
<dbReference type="GO" id="GO:0003860">
    <property type="term" value="F:3-hydroxyisobutyryl-CoA hydrolase activity"/>
    <property type="evidence" value="ECO:0007669"/>
    <property type="project" value="UniProtKB-UniRule"/>
</dbReference>
<gene>
    <name evidence="4" type="ORF">M8C21_009889</name>
</gene>
<dbReference type="GO" id="GO:0006574">
    <property type="term" value="P:L-valine catabolic process"/>
    <property type="evidence" value="ECO:0007669"/>
    <property type="project" value="UniProtKB-UniRule"/>
</dbReference>
<dbReference type="SUPFAM" id="SSF52096">
    <property type="entry name" value="ClpP/crotonase"/>
    <property type="match status" value="1"/>
</dbReference>
<dbReference type="EMBL" id="JAMZMK010000341">
    <property type="protein sequence ID" value="KAI7756579.1"/>
    <property type="molecule type" value="Genomic_DNA"/>
</dbReference>
<evidence type="ECO:0000313" key="5">
    <source>
        <dbReference type="Proteomes" id="UP001206925"/>
    </source>
</evidence>
<sequence>KIKKPSQYQETERKKEGFRKMQRLRSLSLIRRSLQRQSHHCYTSSVSAQPHQDTYFHKHHFKEEVLVEGRAYSRAAVLNRPPKLNALTTSMAGRLQRLYESWEDNSQIGFVTMKGSGRAFCSGADMVTIYRLLQEGNDAACKEFFRTLYQFIYLLGEFLALTGERLNGVELVACGLATHFTLNAKLAWIEERLGQLMTDDPSVISESLAQYGDLVYVDKNSVLHKIDRIDKYFCHDTVEEIVEALKAGESHDELCSTALKKLKAASPLSLKITLQSIREGRFQPLDQCLAREYRTSLHCISKQVSGDFCEGIRARLVDKDFAPKWDSPSLEAVTKDMVDFYFAPLPISEAELNLPTALREPFM</sequence>
<evidence type="ECO:0000256" key="2">
    <source>
        <dbReference type="RuleBase" id="RU369070"/>
    </source>
</evidence>
<dbReference type="Proteomes" id="UP001206925">
    <property type="component" value="Unassembled WGS sequence"/>
</dbReference>
<dbReference type="InterPro" id="IPR001753">
    <property type="entry name" value="Enoyl-CoA_hydra/iso"/>
</dbReference>
<comment type="caution">
    <text evidence="4">The sequence shown here is derived from an EMBL/GenBank/DDBJ whole genome shotgun (WGS) entry which is preliminary data.</text>
</comment>
<dbReference type="Pfam" id="PF00378">
    <property type="entry name" value="ECH_1"/>
    <property type="match status" value="1"/>
</dbReference>
<evidence type="ECO:0000313" key="4">
    <source>
        <dbReference type="EMBL" id="KAI7756579.1"/>
    </source>
</evidence>
<feature type="domain" description="Enoyl-CoA hydratase/isomerase" evidence="3">
    <location>
        <begin position="155"/>
        <end position="342"/>
    </location>
</feature>